<dbReference type="GO" id="GO:0016192">
    <property type="term" value="P:vesicle-mediated transport"/>
    <property type="evidence" value="ECO:0007669"/>
    <property type="project" value="UniProtKB-ARBA"/>
</dbReference>
<dbReference type="InterPro" id="IPR050498">
    <property type="entry name" value="Ycf3"/>
</dbReference>
<keyword evidence="6" id="KW-1185">Reference proteome</keyword>
<feature type="repeat" description="TPR" evidence="3">
    <location>
        <begin position="247"/>
        <end position="280"/>
    </location>
</feature>
<dbReference type="GO" id="GO:0012505">
    <property type="term" value="C:endomembrane system"/>
    <property type="evidence" value="ECO:0007669"/>
    <property type="project" value="UniProtKB-ARBA"/>
</dbReference>
<dbReference type="eggNOG" id="COG0457">
    <property type="taxonomic scope" value="Bacteria"/>
</dbReference>
<feature type="region of interest" description="Disordered" evidence="4">
    <location>
        <begin position="117"/>
        <end position="149"/>
    </location>
</feature>
<dbReference type="Proteomes" id="UP000009017">
    <property type="component" value="Unassembled WGS sequence"/>
</dbReference>
<name>J0ZRI8_9HYPH</name>
<keyword evidence="1" id="KW-0677">Repeat</keyword>
<dbReference type="PANTHER" id="PTHR44858:SF1">
    <property type="entry name" value="UDP-N-ACETYLGLUCOSAMINE--PEPTIDE N-ACETYLGLUCOSAMINYLTRANSFERASE SPINDLY-RELATED"/>
    <property type="match status" value="1"/>
</dbReference>
<keyword evidence="2 3" id="KW-0802">TPR repeat</keyword>
<evidence type="ECO:0000256" key="2">
    <source>
        <dbReference type="ARBA" id="ARBA00022803"/>
    </source>
</evidence>
<dbReference type="InterPro" id="IPR015374">
    <property type="entry name" value="ChAPs"/>
</dbReference>
<dbReference type="Pfam" id="PF13432">
    <property type="entry name" value="TPR_16"/>
    <property type="match status" value="1"/>
</dbReference>
<dbReference type="GO" id="GO:0005737">
    <property type="term" value="C:cytoplasm"/>
    <property type="evidence" value="ECO:0007669"/>
    <property type="project" value="UniProtKB-ARBA"/>
</dbReference>
<dbReference type="InterPro" id="IPR019734">
    <property type="entry name" value="TPR_rpt"/>
</dbReference>
<dbReference type="PATRIC" id="fig|1094557.3.peg.398"/>
<evidence type="ECO:0000313" key="6">
    <source>
        <dbReference type="Proteomes" id="UP000009017"/>
    </source>
</evidence>
<organism evidence="5 6">
    <name type="scientific">Bartonella melophagi K-2C</name>
    <dbReference type="NCBI Taxonomy" id="1094557"/>
    <lineage>
        <taxon>Bacteria</taxon>
        <taxon>Pseudomonadati</taxon>
        <taxon>Pseudomonadota</taxon>
        <taxon>Alphaproteobacteria</taxon>
        <taxon>Hyphomicrobiales</taxon>
        <taxon>Bartonellaceae</taxon>
        <taxon>Bartonella</taxon>
    </lineage>
</organism>
<reference evidence="5 6" key="1">
    <citation type="submission" date="2012-03" db="EMBL/GenBank/DDBJ databases">
        <title>The Genome Sequence of Bartonella melophagi K-2C.</title>
        <authorList>
            <consortium name="The Broad Institute Genome Sequencing Platform"/>
            <consortium name="The Broad Institute Genome Sequencing Center for Infectious Disease"/>
            <person name="Feldgarden M."/>
            <person name="Kirby J."/>
            <person name="Kosoy M."/>
            <person name="Birtles R."/>
            <person name="Probert W.S."/>
            <person name="Chiaraviglio L."/>
            <person name="Young S.K."/>
            <person name="Zeng Q."/>
            <person name="Gargeya S."/>
            <person name="Fitzgerald M."/>
            <person name="Haas B."/>
            <person name="Abouelleil A."/>
            <person name="Alvarado L."/>
            <person name="Arachchi H.M."/>
            <person name="Berlin A."/>
            <person name="Chapman S.B."/>
            <person name="Gearin G."/>
            <person name="Goldberg J."/>
            <person name="Griggs A."/>
            <person name="Gujja S."/>
            <person name="Hansen M."/>
            <person name="Heiman D."/>
            <person name="Howarth C."/>
            <person name="Larimer J."/>
            <person name="Lui A."/>
            <person name="MacDonald P.J.P."/>
            <person name="McCowen C."/>
            <person name="Montmayeur A."/>
            <person name="Murphy C."/>
            <person name="Neiman D."/>
            <person name="Pearson M."/>
            <person name="Priest M."/>
            <person name="Roberts A."/>
            <person name="Saif S."/>
            <person name="Shea T."/>
            <person name="Sisk P."/>
            <person name="Stolte C."/>
            <person name="Sykes S."/>
            <person name="Wortman J."/>
            <person name="Nusbaum C."/>
            <person name="Birren B."/>
        </authorList>
    </citation>
    <scope>NUCLEOTIDE SEQUENCE [LARGE SCALE GENOMIC DNA]</scope>
    <source>
        <strain evidence="5 6">K-2C</strain>
    </source>
</reference>
<evidence type="ECO:0000256" key="4">
    <source>
        <dbReference type="SAM" id="MobiDB-lite"/>
    </source>
</evidence>
<dbReference type="GO" id="GO:0032991">
    <property type="term" value="C:protein-containing complex"/>
    <property type="evidence" value="ECO:0007669"/>
    <property type="project" value="UniProtKB-ARBA"/>
</dbReference>
<dbReference type="PANTHER" id="PTHR44858">
    <property type="entry name" value="TETRATRICOPEPTIDE REPEAT PROTEIN 6"/>
    <property type="match status" value="1"/>
</dbReference>
<accession>J0ZRI8</accession>
<dbReference type="Gene3D" id="1.25.40.10">
    <property type="entry name" value="Tetratricopeptide repeat domain"/>
    <property type="match status" value="1"/>
</dbReference>
<dbReference type="InterPro" id="IPR011990">
    <property type="entry name" value="TPR-like_helical_dom_sf"/>
</dbReference>
<sequence>MTHFFPLYFKTLKKQMFILSCVSILFLLSRGNEYILPFAFASSTPVSSSPTTSPFLPIITSPPSSLTASLLSSSFSVASLPTPPLPGGLSLLTAFLPKPPSLVHSSFSPTPLVSVASSPSSPFEEPSPQSLLPLDDLIPNQSSTTPHEPDAATTLLEDQESPYHGHAHQTKQRKEKEIVRLLKKLKYCANAKEAKTISQQIQRLWSQSGSETIDLLMTWAEQGISAENYGLALDYLDTAIALSPTYAEAWSRRAWIHIQLSDFKLAMLDLHHALQLEPRNYIAFFELGIVMEATERPELAIKAYETALTFYPQMQQVQNRIDTLLSKYFDQNI</sequence>
<evidence type="ECO:0000256" key="1">
    <source>
        <dbReference type="ARBA" id="ARBA00022737"/>
    </source>
</evidence>
<dbReference type="Pfam" id="PF09295">
    <property type="entry name" value="ChAPs"/>
    <property type="match status" value="1"/>
</dbReference>
<protein>
    <submittedName>
        <fullName evidence="5">Uncharacterized protein</fullName>
    </submittedName>
</protein>
<dbReference type="PROSITE" id="PS50005">
    <property type="entry name" value="TPR"/>
    <property type="match status" value="2"/>
</dbReference>
<dbReference type="EMBL" id="AIMA01000004">
    <property type="protein sequence ID" value="EJF91313.1"/>
    <property type="molecule type" value="Genomic_DNA"/>
</dbReference>
<evidence type="ECO:0000256" key="3">
    <source>
        <dbReference type="PROSITE-ProRule" id="PRU00339"/>
    </source>
</evidence>
<feature type="compositionally biased region" description="Low complexity" evidence="4">
    <location>
        <begin position="117"/>
        <end position="139"/>
    </location>
</feature>
<comment type="caution">
    <text evidence="5">The sequence shown here is derived from an EMBL/GenBank/DDBJ whole genome shotgun (WGS) entry which is preliminary data.</text>
</comment>
<gene>
    <name evidence="5" type="ORF">ME3_00379</name>
</gene>
<dbReference type="HOGENOM" id="CLU_079829_0_0_5"/>
<proteinExistence type="predicted"/>
<dbReference type="SUPFAM" id="SSF48452">
    <property type="entry name" value="TPR-like"/>
    <property type="match status" value="1"/>
</dbReference>
<evidence type="ECO:0000313" key="5">
    <source>
        <dbReference type="EMBL" id="EJF91313.1"/>
    </source>
</evidence>
<dbReference type="SMART" id="SM00028">
    <property type="entry name" value="TPR"/>
    <property type="match status" value="3"/>
</dbReference>
<feature type="repeat" description="TPR" evidence="3">
    <location>
        <begin position="281"/>
        <end position="314"/>
    </location>
</feature>
<dbReference type="AlphaFoldDB" id="J0ZRI8"/>